<feature type="domain" description="C2H2-type" evidence="9">
    <location>
        <begin position="1086"/>
        <end position="1113"/>
    </location>
</feature>
<dbReference type="InterPro" id="IPR013087">
    <property type="entry name" value="Znf_C2H2_type"/>
</dbReference>
<dbReference type="EMBL" id="JAODUP010000307">
    <property type="protein sequence ID" value="KAK2153099.1"/>
    <property type="molecule type" value="Genomic_DNA"/>
</dbReference>
<evidence type="ECO:0000256" key="1">
    <source>
        <dbReference type="ARBA" id="ARBA00004123"/>
    </source>
</evidence>
<dbReference type="PROSITE" id="PS00028">
    <property type="entry name" value="ZINC_FINGER_C2H2_1"/>
    <property type="match status" value="6"/>
</dbReference>
<dbReference type="SUPFAM" id="SSF57667">
    <property type="entry name" value="beta-beta-alpha zinc fingers"/>
    <property type="match status" value="2"/>
</dbReference>
<dbReference type="PROSITE" id="PS50157">
    <property type="entry name" value="ZINC_FINGER_C2H2_2"/>
    <property type="match status" value="5"/>
</dbReference>
<evidence type="ECO:0000259" key="9">
    <source>
        <dbReference type="PROSITE" id="PS50157"/>
    </source>
</evidence>
<organism evidence="10 11">
    <name type="scientific">Paralvinella palmiformis</name>
    <dbReference type="NCBI Taxonomy" id="53620"/>
    <lineage>
        <taxon>Eukaryota</taxon>
        <taxon>Metazoa</taxon>
        <taxon>Spiralia</taxon>
        <taxon>Lophotrochozoa</taxon>
        <taxon>Annelida</taxon>
        <taxon>Polychaeta</taxon>
        <taxon>Sedentaria</taxon>
        <taxon>Canalipalpata</taxon>
        <taxon>Terebellida</taxon>
        <taxon>Terebelliformia</taxon>
        <taxon>Alvinellidae</taxon>
        <taxon>Paralvinella</taxon>
    </lineage>
</organism>
<feature type="region of interest" description="Disordered" evidence="8">
    <location>
        <begin position="478"/>
        <end position="505"/>
    </location>
</feature>
<feature type="region of interest" description="Disordered" evidence="8">
    <location>
        <begin position="779"/>
        <end position="849"/>
    </location>
</feature>
<dbReference type="GO" id="GO:0008270">
    <property type="term" value="F:zinc ion binding"/>
    <property type="evidence" value="ECO:0007669"/>
    <property type="project" value="UniProtKB-KW"/>
</dbReference>
<evidence type="ECO:0000256" key="8">
    <source>
        <dbReference type="SAM" id="MobiDB-lite"/>
    </source>
</evidence>
<gene>
    <name evidence="10" type="ORF">LSH36_307g02047</name>
</gene>
<dbReference type="SMART" id="SM00355">
    <property type="entry name" value="ZnF_C2H2"/>
    <property type="match status" value="12"/>
</dbReference>
<dbReference type="PANTHER" id="PTHR24376:SF84">
    <property type="entry name" value="ZINC FINGER PROTEIN 521"/>
    <property type="match status" value="1"/>
</dbReference>
<feature type="region of interest" description="Disordered" evidence="8">
    <location>
        <begin position="1416"/>
        <end position="1454"/>
    </location>
</feature>
<dbReference type="FunFam" id="3.30.160.60:FF:000100">
    <property type="entry name" value="Zinc finger 45-like"/>
    <property type="match status" value="1"/>
</dbReference>
<evidence type="ECO:0000256" key="3">
    <source>
        <dbReference type="ARBA" id="ARBA00022737"/>
    </source>
</evidence>
<feature type="compositionally biased region" description="Polar residues" evidence="8">
    <location>
        <begin position="478"/>
        <end position="489"/>
    </location>
</feature>
<feature type="domain" description="C2H2-type" evidence="9">
    <location>
        <begin position="1334"/>
        <end position="1362"/>
    </location>
</feature>
<feature type="compositionally biased region" description="Basic and acidic residues" evidence="8">
    <location>
        <begin position="824"/>
        <end position="849"/>
    </location>
</feature>
<dbReference type="GO" id="GO:0005634">
    <property type="term" value="C:nucleus"/>
    <property type="evidence" value="ECO:0007669"/>
    <property type="project" value="UniProtKB-SubCell"/>
</dbReference>
<dbReference type="InterPro" id="IPR036236">
    <property type="entry name" value="Znf_C2H2_sf"/>
</dbReference>
<evidence type="ECO:0000256" key="5">
    <source>
        <dbReference type="ARBA" id="ARBA00022833"/>
    </source>
</evidence>
<feature type="region of interest" description="Disordered" evidence="8">
    <location>
        <begin position="1661"/>
        <end position="1682"/>
    </location>
</feature>
<evidence type="ECO:0000313" key="10">
    <source>
        <dbReference type="EMBL" id="KAK2153099.1"/>
    </source>
</evidence>
<keyword evidence="11" id="KW-1185">Reference proteome</keyword>
<feature type="compositionally biased region" description="Polar residues" evidence="8">
    <location>
        <begin position="980"/>
        <end position="989"/>
    </location>
</feature>
<evidence type="ECO:0000256" key="4">
    <source>
        <dbReference type="ARBA" id="ARBA00022771"/>
    </source>
</evidence>
<feature type="compositionally biased region" description="Basic residues" evidence="8">
    <location>
        <begin position="1442"/>
        <end position="1451"/>
    </location>
</feature>
<comment type="caution">
    <text evidence="10">The sequence shown here is derived from an EMBL/GenBank/DDBJ whole genome shotgun (WGS) entry which is preliminary data.</text>
</comment>
<keyword evidence="5" id="KW-0862">Zinc</keyword>
<keyword evidence="4 7" id="KW-0863">Zinc-finger</keyword>
<feature type="domain" description="C2H2-type" evidence="9">
    <location>
        <begin position="1306"/>
        <end position="1329"/>
    </location>
</feature>
<keyword evidence="6" id="KW-0539">Nucleus</keyword>
<dbReference type="Proteomes" id="UP001208570">
    <property type="component" value="Unassembled WGS sequence"/>
</dbReference>
<evidence type="ECO:0000256" key="2">
    <source>
        <dbReference type="ARBA" id="ARBA00022723"/>
    </source>
</evidence>
<dbReference type="Gene3D" id="3.30.160.60">
    <property type="entry name" value="Classic Zinc Finger"/>
    <property type="match status" value="4"/>
</dbReference>
<name>A0AAD9N3N3_9ANNE</name>
<accession>A0AAD9N3N3</accession>
<comment type="subcellular location">
    <subcellularLocation>
        <location evidence="1">Nucleus</location>
    </subcellularLocation>
</comment>
<sequence length="1937" mass="215020">MGKQYRVRYKLTWPGLHSLAIYIIDTNDVIYSADNRLPPVLNHLNKLENQYVKLTDVMDLMSEPERYTANICLNKLIVEFNMRGLKTIASLSSTLIGQQVLIDQYVPLTTLLPFLMVCPSNTALKAFQGILHFLDKYLDTICFSCGFIIRNCTCRDGVMIKDGDDSVGYAISYCDKEVQTLDFEPLNSMTGLGPLAPLKCMEAMSKTGLSDGLHMPIQTGILNCSIGGSRPIEGNSIMMSGPGGVRVKLPSDINLQPGVRVPLTMVKGVDGPCLMPDPTHRSQGLQGPCSLANMPPPMPYMSGAIGNMNMMNYSNHSLPLGSSPRANYAPISLPPSYQHADLPVTLPDFPLMPMGCPLSLTVQNNTSISANYSATAYDPGTNPANMGPPRGQVMVRLPKHVNPKYINTTLGTFKRMGAARHIAIQVDMGAIKKKSGSSSEQAVGKSLAKVKLGKCQKRDLKKDPVLRAIDKIQQIQNEDGVSKVDTSSVDGEASPPIVEDGKLKGGSKKVDKVWRMIIDDEDSNEEEVYEKENKSDEASSEMLDRDDVVKENEKRDEDIVKKNDNSAEACDSKKKQDLVLKSNDTSHGSDDRELNEPDITPSDTETIGAEDQTESAVDLDSIVTTPEMAVGDRPESVIRRDETGDSTVMAVNDIGRCPSVADPTGVSDSMSKDVSVASLEGTALESEKVSNVAVKNNDTPIGLDTSPKGSCNTDVGLVVDNSQTVLPQTTASLSPVEEIQKRTLAAEVLGSLASLGQLEHGGAPIESITGKRLISEVVKHQSSSEVENQESGKNTTMDSSSASMVENDKRKQLSANLTTDDEDTVRTSKIAEKDVVQSSHVIDEQRSSGAEKKVGENVFVGDAQSVSEGVDKGVHKPDVVNNEKREECVENAGGTVQFIEDPVNRNGGVIKEVDKLNLVKDEETSQCDKNKVVADVPKDDTVNISKDIDRDSDKPDLVIDEQRLECAKDLATPMQETDGKNSTDPSVDSLSVKDRNPNVDQEKKYFAKFEHLPTGEKLYKCIYPRCLQCFDTRVAAKLHSRCHSKNESVRFLLCLECEYKTPFFRWFDLLRHLRETHKMGLTDHQNGCLFCGLEFESQERLARHLEFHYSSRYKCVHCGLMMMSWGQVKQHTDNCPEKNQIKVNFGCPYCMFVFHKKTIRNLHMLSHSDSGLTCALCEDSDVEWQHWKLLRKHYQTRHSKALMAKIGPFRHLLPMKKRNPKCHVCGLEFKSFEHYSLHMIKVHDLVPFTLLSCRLCDKAFRTKRRLDYHVKNAHEEETACDECDYIAKNKTFLKLHVSQKHSEKQHMCTECGKSFMYYHQLRVHMAHHARKIVHTCRHCNEEFTRSAQLRKHVADEHAGPAERKTYNCSQCDYWTYAKSTLAYHVQKKHKKPDAGNRLENTSQVGVREEVSKVPDSLMYCGPHQSRQRKRKLPQEPSLTPKGGKRRKRKKLTMPTRRVTVSRVPKDSEVSVKKPLKCWIPERPIRNRDVRKRIRQEQIEQKRLKKMRKHSCARTRSVEEQKAIRDDLEIDVVEAVDVAKSAVVAYGKKFARSVSRDESMIVNLSYPYIDHNYYQLETQAEFSTFKSPSKITGKKNSLSGKSNLHEFSRLPVSMNVVNTPQVCGFEECATSPGEKGGRSKAKDLMMTKAGMSLKHIGSKQLLSESNGPMSSTPLQNPGGKLQSPVQIRSLLSRALQGSPTSANRSKVSMLSQQLKSFAMEAPSLEDFPELIGEAGEILPDQDLGLITDILNSIDTSGMNISGKTSDSTSSSQDISLPLVGQSLEMEPTRTLFTNGTSQQFLDHSTDHESCTNSSIPAATASGRVSDGTVPKPAGSNQTSVDSSFDDAILDTTRADLTNELPTDIDEIELKEADYQLWHDNSQPSADEQDGHFDNSLANAQIIVEFREAPVKSADVVSPPGGGGDTNQSVACLLDHQYC</sequence>
<feature type="region of interest" description="Disordered" evidence="8">
    <location>
        <begin position="1802"/>
        <end position="1841"/>
    </location>
</feature>
<proteinExistence type="predicted"/>
<keyword evidence="2" id="KW-0479">Metal-binding</keyword>
<evidence type="ECO:0000256" key="6">
    <source>
        <dbReference type="ARBA" id="ARBA00023242"/>
    </source>
</evidence>
<feature type="domain" description="C2H2-type" evidence="9">
    <location>
        <begin position="1019"/>
        <end position="1048"/>
    </location>
</feature>
<reference evidence="10" key="1">
    <citation type="journal article" date="2023" name="Mol. Biol. Evol.">
        <title>Third-Generation Sequencing Reveals the Adaptive Role of the Epigenome in Three Deep-Sea Polychaetes.</title>
        <authorList>
            <person name="Perez M."/>
            <person name="Aroh O."/>
            <person name="Sun Y."/>
            <person name="Lan Y."/>
            <person name="Juniper S.K."/>
            <person name="Young C.R."/>
            <person name="Angers B."/>
            <person name="Qian P.Y."/>
        </authorList>
    </citation>
    <scope>NUCLEOTIDE SEQUENCE</scope>
    <source>
        <strain evidence="10">P08H-3</strain>
    </source>
</reference>
<dbReference type="GO" id="GO:0000978">
    <property type="term" value="F:RNA polymerase II cis-regulatory region sequence-specific DNA binding"/>
    <property type="evidence" value="ECO:0007669"/>
    <property type="project" value="TreeGrafter"/>
</dbReference>
<dbReference type="GO" id="GO:0001228">
    <property type="term" value="F:DNA-binding transcription activator activity, RNA polymerase II-specific"/>
    <property type="evidence" value="ECO:0007669"/>
    <property type="project" value="TreeGrafter"/>
</dbReference>
<keyword evidence="3" id="KW-0677">Repeat</keyword>
<feature type="compositionally biased region" description="Basic and acidic residues" evidence="8">
    <location>
        <begin position="530"/>
        <end position="578"/>
    </location>
</feature>
<evidence type="ECO:0000256" key="7">
    <source>
        <dbReference type="PROSITE-ProRule" id="PRU00042"/>
    </source>
</evidence>
<feature type="compositionally biased region" description="Polar residues" evidence="8">
    <location>
        <begin position="1661"/>
        <end position="1674"/>
    </location>
</feature>
<feature type="region of interest" description="Disordered" evidence="8">
    <location>
        <begin position="970"/>
        <end position="994"/>
    </location>
</feature>
<feature type="domain" description="C2H2-type" evidence="9">
    <location>
        <begin position="1251"/>
        <end position="1279"/>
    </location>
</feature>
<feature type="compositionally biased region" description="Polar residues" evidence="8">
    <location>
        <begin position="780"/>
        <end position="804"/>
    </location>
</feature>
<dbReference type="PANTHER" id="PTHR24376">
    <property type="entry name" value="ZINC FINGER PROTEIN"/>
    <property type="match status" value="1"/>
</dbReference>
<evidence type="ECO:0000313" key="11">
    <source>
        <dbReference type="Proteomes" id="UP001208570"/>
    </source>
</evidence>
<feature type="region of interest" description="Disordered" evidence="8">
    <location>
        <begin position="523"/>
        <end position="615"/>
    </location>
</feature>
<protein>
    <recommendedName>
        <fullName evidence="9">C2H2-type domain-containing protein</fullName>
    </recommendedName>
</protein>